<dbReference type="InterPro" id="IPR004843">
    <property type="entry name" value="Calcineurin-like_PHP"/>
</dbReference>
<dbReference type="GO" id="GO:0008758">
    <property type="term" value="F:UDP-2,3-diacylglucosamine hydrolase activity"/>
    <property type="evidence" value="ECO:0007669"/>
    <property type="project" value="TreeGrafter"/>
</dbReference>
<dbReference type="PANTHER" id="PTHR31302:SF32">
    <property type="entry name" value="PHOSPHOESTERASE"/>
    <property type="match status" value="1"/>
</dbReference>
<dbReference type="Gene3D" id="3.60.21.10">
    <property type="match status" value="1"/>
</dbReference>
<gene>
    <name evidence="2" type="ORF">OE104_05660</name>
</gene>
<dbReference type="GO" id="GO:0009245">
    <property type="term" value="P:lipid A biosynthetic process"/>
    <property type="evidence" value="ECO:0007669"/>
    <property type="project" value="TreeGrafter"/>
</dbReference>
<evidence type="ECO:0000313" key="3">
    <source>
        <dbReference type="Proteomes" id="UP001164718"/>
    </source>
</evidence>
<evidence type="ECO:0000259" key="1">
    <source>
        <dbReference type="Pfam" id="PF00149"/>
    </source>
</evidence>
<organism evidence="2 3">
    <name type="scientific">Fervidibacillus albus</name>
    <dbReference type="NCBI Taxonomy" id="2980026"/>
    <lineage>
        <taxon>Bacteria</taxon>
        <taxon>Bacillati</taxon>
        <taxon>Bacillota</taxon>
        <taxon>Bacilli</taxon>
        <taxon>Bacillales</taxon>
        <taxon>Bacillaceae</taxon>
        <taxon>Fervidibacillus</taxon>
    </lineage>
</organism>
<protein>
    <submittedName>
        <fullName evidence="2">Metallophosphoesterase</fullName>
    </submittedName>
</protein>
<feature type="domain" description="Calcineurin-like phosphoesterase" evidence="1">
    <location>
        <begin position="45"/>
        <end position="200"/>
    </location>
</feature>
<keyword evidence="3" id="KW-1185">Reference proteome</keyword>
<dbReference type="InterPro" id="IPR029052">
    <property type="entry name" value="Metallo-depent_PP-like"/>
</dbReference>
<dbReference type="PANTHER" id="PTHR31302">
    <property type="entry name" value="TRANSMEMBRANE PROTEIN WITH METALLOPHOSPHOESTERASE DOMAIN-RELATED"/>
    <property type="match status" value="1"/>
</dbReference>
<accession>A0A9E8LW47</accession>
<dbReference type="Pfam" id="PF00149">
    <property type="entry name" value="Metallophos"/>
    <property type="match status" value="1"/>
</dbReference>
<dbReference type="KEGG" id="faf:OE104_05660"/>
<dbReference type="Proteomes" id="UP001164718">
    <property type="component" value="Chromosome"/>
</dbReference>
<dbReference type="SUPFAM" id="SSF56300">
    <property type="entry name" value="Metallo-dependent phosphatases"/>
    <property type="match status" value="1"/>
</dbReference>
<reference evidence="2" key="1">
    <citation type="submission" date="2022-09" db="EMBL/GenBank/DDBJ databases">
        <title>Complete Genomes of Fervidibacillus albus and Fervidibacillus halotolerans isolated from tidal flat sediments.</title>
        <authorList>
            <person name="Kwon K.K."/>
            <person name="Yang S.-H."/>
            <person name="Park M.J."/>
            <person name="Oh H.-M."/>
        </authorList>
    </citation>
    <scope>NUCLEOTIDE SEQUENCE</scope>
    <source>
        <strain evidence="2">MEBiC13591</strain>
    </source>
</reference>
<name>A0A9E8LW47_9BACI</name>
<dbReference type="EMBL" id="CP106878">
    <property type="protein sequence ID" value="WAA10798.1"/>
    <property type="molecule type" value="Genomic_DNA"/>
</dbReference>
<proteinExistence type="predicted"/>
<dbReference type="InterPro" id="IPR051158">
    <property type="entry name" value="Metallophosphoesterase_sf"/>
</dbReference>
<sequence>MSILVYLAFLFLLLLFYSIKEAFRNHVNEITLPYENFPNANSKLSIFFITDIHRRRISDRIIRHVEGKADIVIIGGDLTEKGVPFQRTKENLHKLSRIGPIYFVWGNNDYEVHPVEFRQLLIQHGVVILENRSVPIFCQTNEPIFLIGFGEVSFNLDSVWLALKDVDSDAFKIGICHNPEILSKIPPKKLDLLLSGHTHGGQINLFGLSLYPKGKLVQTDQIDYLISNGYGTTMLPLRFWARAETHLIHIKGKKEHFS</sequence>
<evidence type="ECO:0000313" key="2">
    <source>
        <dbReference type="EMBL" id="WAA10798.1"/>
    </source>
</evidence>
<dbReference type="GO" id="GO:0016020">
    <property type="term" value="C:membrane"/>
    <property type="evidence" value="ECO:0007669"/>
    <property type="project" value="GOC"/>
</dbReference>
<dbReference type="RefSeq" id="WP_275418600.1">
    <property type="nucleotide sequence ID" value="NZ_CP106878.1"/>
</dbReference>
<dbReference type="AlphaFoldDB" id="A0A9E8LW47"/>